<reference evidence="2" key="1">
    <citation type="submission" date="2015-12" db="EMBL/GenBank/DDBJ databases">
        <title>De novo transcriptome assembly of four potential Pierce s Disease insect vectors from Arizona vineyards.</title>
        <authorList>
            <person name="Tassone E.E."/>
        </authorList>
    </citation>
    <scope>NUCLEOTIDE SEQUENCE</scope>
</reference>
<dbReference type="AlphaFoldDB" id="A0A1B6DKH7"/>
<evidence type="ECO:0000256" key="1">
    <source>
        <dbReference type="SAM" id="MobiDB-lite"/>
    </source>
</evidence>
<feature type="region of interest" description="Disordered" evidence="1">
    <location>
        <begin position="79"/>
        <end position="102"/>
    </location>
</feature>
<gene>
    <name evidence="2" type="ORF">g.827</name>
</gene>
<evidence type="ECO:0000313" key="2">
    <source>
        <dbReference type="EMBL" id="JAS26138.1"/>
    </source>
</evidence>
<accession>A0A1B6DKH7</accession>
<dbReference type="EMBL" id="GEDC01011160">
    <property type="protein sequence ID" value="JAS26138.1"/>
    <property type="molecule type" value="Transcribed_RNA"/>
</dbReference>
<organism evidence="2">
    <name type="scientific">Clastoptera arizonana</name>
    <name type="common">Arizona spittle bug</name>
    <dbReference type="NCBI Taxonomy" id="38151"/>
    <lineage>
        <taxon>Eukaryota</taxon>
        <taxon>Metazoa</taxon>
        <taxon>Ecdysozoa</taxon>
        <taxon>Arthropoda</taxon>
        <taxon>Hexapoda</taxon>
        <taxon>Insecta</taxon>
        <taxon>Pterygota</taxon>
        <taxon>Neoptera</taxon>
        <taxon>Paraneoptera</taxon>
        <taxon>Hemiptera</taxon>
        <taxon>Auchenorrhyncha</taxon>
        <taxon>Cercopoidea</taxon>
        <taxon>Clastopteridae</taxon>
        <taxon>Clastoptera</taxon>
    </lineage>
</organism>
<sequence>YKRSLYRTQGKNIFHAGEHRFLNHITDLLLDFRQSLSLGLHGDEVHPDVTQETESGEQEVDDVNSIEVLEHLVELEGEEATYGEVDGRDAGSDAAGVGGEHL</sequence>
<protein>
    <submittedName>
        <fullName evidence="2">Uncharacterized protein</fullName>
    </submittedName>
</protein>
<proteinExistence type="predicted"/>
<name>A0A1B6DKH7_9HEMI</name>
<feature type="non-terminal residue" evidence="2">
    <location>
        <position position="1"/>
    </location>
</feature>